<evidence type="ECO:0000313" key="3">
    <source>
        <dbReference type="Proteomes" id="UP001225605"/>
    </source>
</evidence>
<evidence type="ECO:0000259" key="1">
    <source>
        <dbReference type="Pfam" id="PF09346"/>
    </source>
</evidence>
<comment type="caution">
    <text evidence="2">The sequence shown here is derived from an EMBL/GenBank/DDBJ whole genome shotgun (WGS) entry which is preliminary data.</text>
</comment>
<protein>
    <submittedName>
        <fullName evidence="2">SMI1/KNR4 family protein</fullName>
    </submittedName>
</protein>
<dbReference type="Proteomes" id="UP001225605">
    <property type="component" value="Unassembled WGS sequence"/>
</dbReference>
<dbReference type="InterPro" id="IPR037883">
    <property type="entry name" value="Knr4/Smi1-like_sf"/>
</dbReference>
<sequence length="220" mass="23845">MLPDGAGRRAAFRRIVPDGRYRGGVSRPDHVGVGVVRHWERIVAWLDDHAPSTRAVFAPPEGPAAVEALVAATGLDPPDDLRAWWAVCGGTADLAFAEVLPPFYTPLGPSDSLRSWRLKERFWPGDPATEAGTPTTGFHPRWLPIAFDGCGDALAVDLRPGVLSGCVVEWDREAGEMPKPQWTSLDEMLDGIATALEHRGALGHCEPLVTTDGRLGWRTN</sequence>
<evidence type="ECO:0000313" key="2">
    <source>
        <dbReference type="EMBL" id="MDQ2587211.1"/>
    </source>
</evidence>
<dbReference type="EMBL" id="NSDM01000011">
    <property type="protein sequence ID" value="MDQ2587211.1"/>
    <property type="molecule type" value="Genomic_DNA"/>
</dbReference>
<keyword evidence="3" id="KW-1185">Reference proteome</keyword>
<dbReference type="SUPFAM" id="SSF160631">
    <property type="entry name" value="SMI1/KNR4-like"/>
    <property type="match status" value="1"/>
</dbReference>
<dbReference type="Pfam" id="PF09346">
    <property type="entry name" value="SMI1_KNR4"/>
    <property type="match status" value="1"/>
</dbReference>
<accession>A0ABU0X5C2</accession>
<proteinExistence type="predicted"/>
<feature type="domain" description="Knr4/Smi1-like" evidence="1">
    <location>
        <begin position="66"/>
        <end position="190"/>
    </location>
</feature>
<name>A0ABU0X5C2_9PSEU</name>
<reference evidence="2 3" key="1">
    <citation type="submission" date="2017-06" db="EMBL/GenBank/DDBJ databases">
        <title>Cultured bacterium strain Saccharothrix yanglingensis Hhs.015.</title>
        <authorList>
            <person name="Xia Y."/>
        </authorList>
    </citation>
    <scope>NUCLEOTIDE SEQUENCE [LARGE SCALE GENOMIC DNA]</scope>
    <source>
        <strain evidence="2 3">Hhs.015</strain>
    </source>
</reference>
<gene>
    <name evidence="2" type="ORF">CKY47_25125</name>
</gene>
<organism evidence="2 3">
    <name type="scientific">Saccharothrix yanglingensis</name>
    <dbReference type="NCBI Taxonomy" id="659496"/>
    <lineage>
        <taxon>Bacteria</taxon>
        <taxon>Bacillati</taxon>
        <taxon>Actinomycetota</taxon>
        <taxon>Actinomycetes</taxon>
        <taxon>Pseudonocardiales</taxon>
        <taxon>Pseudonocardiaceae</taxon>
        <taxon>Saccharothrix</taxon>
    </lineage>
</organism>
<dbReference type="InterPro" id="IPR018958">
    <property type="entry name" value="Knr4/Smi1-like_dom"/>
</dbReference>